<evidence type="ECO:0000313" key="1">
    <source>
        <dbReference type="EMBL" id="MFD1872608.1"/>
    </source>
</evidence>
<comment type="caution">
    <text evidence="1">The sequence shown here is derived from an EMBL/GenBank/DDBJ whole genome shotgun (WGS) entry which is preliminary data.</text>
</comment>
<organism evidence="1 2">
    <name type="scientific">Hymenobacter bucti</name>
    <dbReference type="NCBI Taxonomy" id="1844114"/>
    <lineage>
        <taxon>Bacteria</taxon>
        <taxon>Pseudomonadati</taxon>
        <taxon>Bacteroidota</taxon>
        <taxon>Cytophagia</taxon>
        <taxon>Cytophagales</taxon>
        <taxon>Hymenobacteraceae</taxon>
        <taxon>Hymenobacter</taxon>
    </lineage>
</organism>
<sequence length="308" mass="31444">MVDDEQAGTLAFLQNFYTDITLYVPFEAHERAVEPAPAAAASAPAAVADPATVVSAPSVMAAPPVAVTPVAAPAPIVAVPVTPVAVAPVLPVPPVAAPAPIAPVLVPPVAVSAPIVAAPAAPVVAAAPLPPIAALPMAAQPSKLPSVAGVGLSAAPPTPPPAPTSPAPAPVVAPYLLTEFSTLGANAQGVVVLVRLPAEQFKKLPRNVFLNNLLKAIGLVMADVVLVNVDGPYPVALQNLRKEIAATHILAFGKNLLDVSVRTTQIYEPVQFPAVGLAYLAGAEVEMIEYDNSLKKRLWGGLQRMFLN</sequence>
<dbReference type="RefSeq" id="WP_382313051.1">
    <property type="nucleotide sequence ID" value="NZ_JBHUFD010000003.1"/>
</dbReference>
<dbReference type="Proteomes" id="UP001597197">
    <property type="component" value="Unassembled WGS sequence"/>
</dbReference>
<accession>A0ABW4QSR1</accession>
<proteinExistence type="predicted"/>
<gene>
    <name evidence="1" type="ORF">ACFSDX_09215</name>
</gene>
<name>A0ABW4QSR1_9BACT</name>
<evidence type="ECO:0000313" key="2">
    <source>
        <dbReference type="Proteomes" id="UP001597197"/>
    </source>
</evidence>
<protein>
    <submittedName>
        <fullName evidence="1">Uncharacterized protein</fullName>
    </submittedName>
</protein>
<keyword evidence="2" id="KW-1185">Reference proteome</keyword>
<reference evidence="2" key="1">
    <citation type="journal article" date="2019" name="Int. J. Syst. Evol. Microbiol.">
        <title>The Global Catalogue of Microorganisms (GCM) 10K type strain sequencing project: providing services to taxonomists for standard genome sequencing and annotation.</title>
        <authorList>
            <consortium name="The Broad Institute Genomics Platform"/>
            <consortium name="The Broad Institute Genome Sequencing Center for Infectious Disease"/>
            <person name="Wu L."/>
            <person name="Ma J."/>
        </authorList>
    </citation>
    <scope>NUCLEOTIDE SEQUENCE [LARGE SCALE GENOMIC DNA]</scope>
    <source>
        <strain evidence="2">CGMCC 1.15795</strain>
    </source>
</reference>
<dbReference type="EMBL" id="JBHUFD010000003">
    <property type="protein sequence ID" value="MFD1872608.1"/>
    <property type="molecule type" value="Genomic_DNA"/>
</dbReference>